<keyword evidence="3" id="KW-1185">Reference proteome</keyword>
<reference evidence="2" key="1">
    <citation type="submission" date="2020-06" db="EMBL/GenBank/DDBJ databases">
        <title>WGS assembly of Ceratodon purpureus strain R40.</title>
        <authorList>
            <person name="Carey S.B."/>
            <person name="Jenkins J."/>
            <person name="Shu S."/>
            <person name="Lovell J.T."/>
            <person name="Sreedasyam A."/>
            <person name="Maumus F."/>
            <person name="Tiley G.P."/>
            <person name="Fernandez-Pozo N."/>
            <person name="Barry K."/>
            <person name="Chen C."/>
            <person name="Wang M."/>
            <person name="Lipzen A."/>
            <person name="Daum C."/>
            <person name="Saski C.A."/>
            <person name="Payton A.C."/>
            <person name="Mcbreen J.C."/>
            <person name="Conrad R.E."/>
            <person name="Kollar L.M."/>
            <person name="Olsson S."/>
            <person name="Huttunen S."/>
            <person name="Landis J.B."/>
            <person name="Wickett N.J."/>
            <person name="Johnson M.G."/>
            <person name="Rensing S.A."/>
            <person name="Grimwood J."/>
            <person name="Schmutz J."/>
            <person name="Mcdaniel S.F."/>
        </authorList>
    </citation>
    <scope>NUCLEOTIDE SEQUENCE</scope>
    <source>
        <strain evidence="2">R40</strain>
    </source>
</reference>
<dbReference type="EMBL" id="CM026426">
    <property type="protein sequence ID" value="KAG0571468.1"/>
    <property type="molecule type" value="Genomic_DNA"/>
</dbReference>
<feature type="compositionally biased region" description="Low complexity" evidence="1">
    <location>
        <begin position="90"/>
        <end position="112"/>
    </location>
</feature>
<feature type="region of interest" description="Disordered" evidence="1">
    <location>
        <begin position="57"/>
        <end position="118"/>
    </location>
</feature>
<accession>A0A8T0HL82</accession>
<evidence type="ECO:0000313" key="2">
    <source>
        <dbReference type="EMBL" id="KAG0571468.1"/>
    </source>
</evidence>
<comment type="caution">
    <text evidence="2">The sequence shown here is derived from an EMBL/GenBank/DDBJ whole genome shotgun (WGS) entry which is preliminary data.</text>
</comment>
<dbReference type="Proteomes" id="UP000822688">
    <property type="component" value="Chromosome V"/>
</dbReference>
<gene>
    <name evidence="2" type="ORF">KC19_VG013900</name>
</gene>
<proteinExistence type="predicted"/>
<dbReference type="AlphaFoldDB" id="A0A8T0HL82"/>
<evidence type="ECO:0000313" key="3">
    <source>
        <dbReference type="Proteomes" id="UP000822688"/>
    </source>
</evidence>
<organism evidence="2 3">
    <name type="scientific">Ceratodon purpureus</name>
    <name type="common">Fire moss</name>
    <name type="synonym">Dicranum purpureum</name>
    <dbReference type="NCBI Taxonomy" id="3225"/>
    <lineage>
        <taxon>Eukaryota</taxon>
        <taxon>Viridiplantae</taxon>
        <taxon>Streptophyta</taxon>
        <taxon>Embryophyta</taxon>
        <taxon>Bryophyta</taxon>
        <taxon>Bryophytina</taxon>
        <taxon>Bryopsida</taxon>
        <taxon>Dicranidae</taxon>
        <taxon>Pseudoditrichales</taxon>
        <taxon>Ditrichaceae</taxon>
        <taxon>Ceratodon</taxon>
    </lineage>
</organism>
<name>A0A8T0HL82_CERPU</name>
<evidence type="ECO:0000256" key="1">
    <source>
        <dbReference type="SAM" id="MobiDB-lite"/>
    </source>
</evidence>
<sequence>MQVSSVPLVPWADPSSPPIPYAMIPPLLIAIASSSFPPHHPSLPNLPSCTPTHMPATHITPKCTPSDQGPPCPSPTTIMPSSPPLPSPPRTSQQSPFIPSPLTATPELTLLPTNPPNP</sequence>
<protein>
    <submittedName>
        <fullName evidence="2">Uncharacterized protein</fullName>
    </submittedName>
</protein>